<evidence type="ECO:0000313" key="4">
    <source>
        <dbReference type="Proteomes" id="UP000321832"/>
    </source>
</evidence>
<dbReference type="Proteomes" id="UP000321832">
    <property type="component" value="Unassembled WGS sequence"/>
</dbReference>
<keyword evidence="2" id="KW-1133">Transmembrane helix</keyword>
<accession>A0A5C6U134</accession>
<keyword evidence="2" id="KW-0812">Transmembrane</keyword>
<keyword evidence="4" id="KW-1185">Reference proteome</keyword>
<reference evidence="3 4" key="1">
    <citation type="submission" date="2019-08" db="EMBL/GenBank/DDBJ databases">
        <authorList>
            <person name="Khan S.A."/>
            <person name="Jeon C.O."/>
            <person name="Jeong S.E."/>
        </authorList>
    </citation>
    <scope>NUCLEOTIDE SEQUENCE [LARGE SCALE GENOMIC DNA]</scope>
    <source>
        <strain evidence="4">IMCC1728</strain>
    </source>
</reference>
<dbReference type="EMBL" id="VOPW01000001">
    <property type="protein sequence ID" value="TXC65405.1"/>
    <property type="molecule type" value="Genomic_DNA"/>
</dbReference>
<proteinExistence type="predicted"/>
<gene>
    <name evidence="3" type="ORF">FSC37_02735</name>
</gene>
<evidence type="ECO:0000256" key="1">
    <source>
        <dbReference type="SAM" id="MobiDB-lite"/>
    </source>
</evidence>
<organism evidence="3 4">
    <name type="scientific">Piscinibacter aquaticus</name>
    <dbReference type="NCBI Taxonomy" id="392597"/>
    <lineage>
        <taxon>Bacteria</taxon>
        <taxon>Pseudomonadati</taxon>
        <taxon>Pseudomonadota</taxon>
        <taxon>Betaproteobacteria</taxon>
        <taxon>Burkholderiales</taxon>
        <taxon>Sphaerotilaceae</taxon>
        <taxon>Piscinibacter</taxon>
    </lineage>
</organism>
<dbReference type="AlphaFoldDB" id="A0A5C6U134"/>
<feature type="region of interest" description="Disordered" evidence="1">
    <location>
        <begin position="88"/>
        <end position="114"/>
    </location>
</feature>
<evidence type="ECO:0000256" key="2">
    <source>
        <dbReference type="SAM" id="Phobius"/>
    </source>
</evidence>
<protein>
    <submittedName>
        <fullName evidence="3">Uncharacterized protein</fullName>
    </submittedName>
</protein>
<keyword evidence="2" id="KW-0472">Membrane</keyword>
<name>A0A5C6U134_9BURK</name>
<comment type="caution">
    <text evidence="3">The sequence shown here is derived from an EMBL/GenBank/DDBJ whole genome shotgun (WGS) entry which is preliminary data.</text>
</comment>
<sequence length="114" mass="12051">MDDFMASMGLMERRARPRIPGESSLAPVLDRPKPAALPPRPTIETPARPAERRPDASPPPPRQPAAWQVLVVVLFAVLASAAIWAAARPGDAARGAAGQRPSEMPVSSAVRSKG</sequence>
<feature type="region of interest" description="Disordered" evidence="1">
    <location>
        <begin position="1"/>
        <end position="63"/>
    </location>
</feature>
<evidence type="ECO:0000313" key="3">
    <source>
        <dbReference type="EMBL" id="TXC65405.1"/>
    </source>
</evidence>
<feature type="transmembrane region" description="Helical" evidence="2">
    <location>
        <begin position="65"/>
        <end position="87"/>
    </location>
</feature>
<feature type="compositionally biased region" description="Low complexity" evidence="1">
    <location>
        <begin position="88"/>
        <end position="100"/>
    </location>
</feature>